<sequence>MLFPRSHFTATAVRPLIARSTCQSASRPPTSTPIRQLRTNSLVSNTTHPSVIAPTLNRFRGSLLPQSSTPGVTMLNNESRSHFHSVAAESFYPSNNQLFGEFSYTNTPSYFGSTSASLTSLSTSPPQSDSELTWEDFTLYDEEGLGGDFSWDIGGVTPALFAPLAEVFASAISNTNEGKTSDSELEQEGAFVSDEDNHSYDRQ</sequence>
<proteinExistence type="predicted"/>
<feature type="region of interest" description="Disordered" evidence="1">
    <location>
        <begin position="175"/>
        <end position="203"/>
    </location>
</feature>
<keyword evidence="3" id="KW-1185">Reference proteome</keyword>
<name>A0ABR2X0L5_9FUNG</name>
<gene>
    <name evidence="2" type="ORF">K7432_003046</name>
</gene>
<evidence type="ECO:0000256" key="1">
    <source>
        <dbReference type="SAM" id="MobiDB-lite"/>
    </source>
</evidence>
<protein>
    <submittedName>
        <fullName evidence="2">Uncharacterized protein</fullName>
    </submittedName>
</protein>
<dbReference type="EMBL" id="JASJQH010000088">
    <property type="protein sequence ID" value="KAK9767281.1"/>
    <property type="molecule type" value="Genomic_DNA"/>
</dbReference>
<reference evidence="2 3" key="1">
    <citation type="submission" date="2023-04" db="EMBL/GenBank/DDBJ databases">
        <title>Genome of Basidiobolus ranarum AG-B5.</title>
        <authorList>
            <person name="Stajich J.E."/>
            <person name="Carter-House D."/>
            <person name="Gryganskyi A."/>
        </authorList>
    </citation>
    <scope>NUCLEOTIDE SEQUENCE [LARGE SCALE GENOMIC DNA]</scope>
    <source>
        <strain evidence="2 3">AG-B5</strain>
    </source>
</reference>
<comment type="caution">
    <text evidence="2">The sequence shown here is derived from an EMBL/GenBank/DDBJ whole genome shotgun (WGS) entry which is preliminary data.</text>
</comment>
<evidence type="ECO:0000313" key="2">
    <source>
        <dbReference type="EMBL" id="KAK9767281.1"/>
    </source>
</evidence>
<organism evidence="2 3">
    <name type="scientific">Basidiobolus ranarum</name>
    <dbReference type="NCBI Taxonomy" id="34480"/>
    <lineage>
        <taxon>Eukaryota</taxon>
        <taxon>Fungi</taxon>
        <taxon>Fungi incertae sedis</taxon>
        <taxon>Zoopagomycota</taxon>
        <taxon>Entomophthoromycotina</taxon>
        <taxon>Basidiobolomycetes</taxon>
        <taxon>Basidiobolales</taxon>
        <taxon>Basidiobolaceae</taxon>
        <taxon>Basidiobolus</taxon>
    </lineage>
</organism>
<dbReference type="Proteomes" id="UP001479436">
    <property type="component" value="Unassembled WGS sequence"/>
</dbReference>
<evidence type="ECO:0000313" key="3">
    <source>
        <dbReference type="Proteomes" id="UP001479436"/>
    </source>
</evidence>
<accession>A0ABR2X0L5</accession>